<dbReference type="OrthoDB" id="9792992at2"/>
<dbReference type="PANTHER" id="PTHR34220">
    <property type="entry name" value="SENSOR HISTIDINE KINASE YPDA"/>
    <property type="match status" value="1"/>
</dbReference>
<feature type="transmembrane region" description="Helical" evidence="1">
    <location>
        <begin position="128"/>
        <end position="149"/>
    </location>
</feature>
<dbReference type="Pfam" id="PF06580">
    <property type="entry name" value="His_kinase"/>
    <property type="match status" value="1"/>
</dbReference>
<sequence length="354" mass="41268">MSKSLNFKISRYAKIEIGFFLLYFYVTGLLSSFEYNLWEKGQFGISYEDLEFGLVYGTFNLIAFFIFYRFLQKCLLIDKIWAFVGLILAFMLMYFFFKKATYLLVSKLDFLSAQIRTNALKWYHLKRLGFTVSYMMTQFFGVAYLAYFINSAKQNEQLRTLREQQLVSELTYLKAQLQPHFFFNTLNNIYSFALQKADETAPLVSRLAEMMRYILYNAEEKLVPLKDEVNFIRNYVEVETIRYRPKISIGFEMQGIDSSSEISPLLLLPFVENAFKHGIQEEEGAGFVNIVIHSLEQELTMEVKNSISKTRCKTGGIGLINVKKRLEILYPGKHSLEICSDGIIHEVSLTLKMK</sequence>
<comment type="caution">
    <text evidence="3">The sequence shown here is derived from an EMBL/GenBank/DDBJ whole genome shotgun (WGS) entry which is preliminary data.</text>
</comment>
<feature type="transmembrane region" description="Helical" evidence="1">
    <location>
        <begin position="80"/>
        <end position="97"/>
    </location>
</feature>
<feature type="domain" description="Signal transduction histidine kinase internal region" evidence="2">
    <location>
        <begin position="169"/>
        <end position="246"/>
    </location>
</feature>
<feature type="transmembrane region" description="Helical" evidence="1">
    <location>
        <begin position="53"/>
        <end position="71"/>
    </location>
</feature>
<dbReference type="AlphaFoldDB" id="A0A0T5VUF7"/>
<dbReference type="RefSeq" id="WP_057930902.1">
    <property type="nucleotide sequence ID" value="NZ_LMZQ01000002.1"/>
</dbReference>
<dbReference type="PANTHER" id="PTHR34220:SF7">
    <property type="entry name" value="SENSOR HISTIDINE KINASE YPDA"/>
    <property type="match status" value="1"/>
</dbReference>
<dbReference type="InterPro" id="IPR036890">
    <property type="entry name" value="HATPase_C_sf"/>
</dbReference>
<dbReference type="GO" id="GO:0000155">
    <property type="term" value="F:phosphorelay sensor kinase activity"/>
    <property type="evidence" value="ECO:0007669"/>
    <property type="project" value="InterPro"/>
</dbReference>
<keyword evidence="1" id="KW-1133">Transmembrane helix</keyword>
<proteinExistence type="predicted"/>
<dbReference type="Proteomes" id="UP000051950">
    <property type="component" value="Unassembled WGS sequence"/>
</dbReference>
<reference evidence="3 4" key="1">
    <citation type="submission" date="2015-11" db="EMBL/GenBank/DDBJ databases">
        <title>Sequence of Pedobacter ginsenosidimutans.</title>
        <authorList>
            <person name="Carson E."/>
            <person name="Keyser V."/>
            <person name="Newman J."/>
            <person name="Miller J."/>
        </authorList>
    </citation>
    <scope>NUCLEOTIDE SEQUENCE [LARGE SCALE GENOMIC DNA]</scope>
    <source>
        <strain evidence="3 4">KACC 14530</strain>
    </source>
</reference>
<dbReference type="InterPro" id="IPR050640">
    <property type="entry name" value="Bact_2-comp_sensor_kinase"/>
</dbReference>
<gene>
    <name evidence="3" type="ORF">ASU31_02900</name>
</gene>
<dbReference type="STRING" id="687842.ASU31_02900"/>
<evidence type="ECO:0000259" key="2">
    <source>
        <dbReference type="Pfam" id="PF06580"/>
    </source>
</evidence>
<keyword evidence="1" id="KW-0812">Transmembrane</keyword>
<evidence type="ECO:0000256" key="1">
    <source>
        <dbReference type="SAM" id="Phobius"/>
    </source>
</evidence>
<accession>A0A0T5VUF7</accession>
<name>A0A0T5VUF7_9SPHI</name>
<keyword evidence="4" id="KW-1185">Reference proteome</keyword>
<dbReference type="InterPro" id="IPR010559">
    <property type="entry name" value="Sig_transdc_His_kin_internal"/>
</dbReference>
<keyword evidence="1" id="KW-0472">Membrane</keyword>
<organism evidence="3 4">
    <name type="scientific">Pedobacter ginsenosidimutans</name>
    <dbReference type="NCBI Taxonomy" id="687842"/>
    <lineage>
        <taxon>Bacteria</taxon>
        <taxon>Pseudomonadati</taxon>
        <taxon>Bacteroidota</taxon>
        <taxon>Sphingobacteriia</taxon>
        <taxon>Sphingobacteriales</taxon>
        <taxon>Sphingobacteriaceae</taxon>
        <taxon>Pedobacter</taxon>
    </lineage>
</organism>
<evidence type="ECO:0000313" key="3">
    <source>
        <dbReference type="EMBL" id="KRT17507.1"/>
    </source>
</evidence>
<evidence type="ECO:0000313" key="4">
    <source>
        <dbReference type="Proteomes" id="UP000051950"/>
    </source>
</evidence>
<dbReference type="GO" id="GO:0016020">
    <property type="term" value="C:membrane"/>
    <property type="evidence" value="ECO:0007669"/>
    <property type="project" value="InterPro"/>
</dbReference>
<dbReference type="EMBL" id="LMZQ01000002">
    <property type="protein sequence ID" value="KRT17507.1"/>
    <property type="molecule type" value="Genomic_DNA"/>
</dbReference>
<dbReference type="Gene3D" id="3.30.565.10">
    <property type="entry name" value="Histidine kinase-like ATPase, C-terminal domain"/>
    <property type="match status" value="1"/>
</dbReference>
<feature type="transmembrane region" description="Helical" evidence="1">
    <location>
        <begin position="12"/>
        <end position="33"/>
    </location>
</feature>
<protein>
    <recommendedName>
        <fullName evidence="2">Signal transduction histidine kinase internal region domain-containing protein</fullName>
    </recommendedName>
</protein>